<accession>A0A183LBM2</accession>
<sequence length="106" mass="11885">MLLYSGHEEENAAHIQRFALMLIREARNALIGPQSDGKHGIQWIARNQLEDLDFADDLALLSHTYQQIQVNAINSAEFSASVGKTTILQYNIENTNQITLDGEAME</sequence>
<name>A0A183LBM2_9TREM</name>
<dbReference type="Proteomes" id="UP000277204">
    <property type="component" value="Unassembled WGS sequence"/>
</dbReference>
<evidence type="ECO:0000313" key="1">
    <source>
        <dbReference type="EMBL" id="VDO50504.1"/>
    </source>
</evidence>
<proteinExistence type="predicted"/>
<dbReference type="EMBL" id="UZAI01000252">
    <property type="protein sequence ID" value="VDO50504.1"/>
    <property type="molecule type" value="Genomic_DNA"/>
</dbReference>
<gene>
    <name evidence="1" type="ORF">SMRZ_LOCUS1197</name>
</gene>
<keyword evidence="2" id="KW-1185">Reference proteome</keyword>
<evidence type="ECO:0000313" key="2">
    <source>
        <dbReference type="Proteomes" id="UP000277204"/>
    </source>
</evidence>
<organism evidence="1 2">
    <name type="scientific">Schistosoma margrebowiei</name>
    <dbReference type="NCBI Taxonomy" id="48269"/>
    <lineage>
        <taxon>Eukaryota</taxon>
        <taxon>Metazoa</taxon>
        <taxon>Spiralia</taxon>
        <taxon>Lophotrochozoa</taxon>
        <taxon>Platyhelminthes</taxon>
        <taxon>Trematoda</taxon>
        <taxon>Digenea</taxon>
        <taxon>Strigeidida</taxon>
        <taxon>Schistosomatoidea</taxon>
        <taxon>Schistosomatidae</taxon>
        <taxon>Schistosoma</taxon>
    </lineage>
</organism>
<protein>
    <submittedName>
        <fullName evidence="1">Uncharacterized protein</fullName>
    </submittedName>
</protein>
<reference evidence="1 2" key="1">
    <citation type="submission" date="2018-11" db="EMBL/GenBank/DDBJ databases">
        <authorList>
            <consortium name="Pathogen Informatics"/>
        </authorList>
    </citation>
    <scope>NUCLEOTIDE SEQUENCE [LARGE SCALE GENOMIC DNA]</scope>
    <source>
        <strain evidence="1 2">Zambia</strain>
    </source>
</reference>
<dbReference type="AlphaFoldDB" id="A0A183LBM2"/>